<evidence type="ECO:0008006" key="4">
    <source>
        <dbReference type="Google" id="ProtNLM"/>
    </source>
</evidence>
<keyword evidence="1" id="KW-1133">Transmembrane helix</keyword>
<dbReference type="SUPFAM" id="SSF110296">
    <property type="entry name" value="Oligoxyloglucan reducing end-specific cellobiohydrolase"/>
    <property type="match status" value="1"/>
</dbReference>
<dbReference type="EMBL" id="JAAATY010000007">
    <property type="protein sequence ID" value="NRN65570.1"/>
    <property type="molecule type" value="Genomic_DNA"/>
</dbReference>
<organism evidence="2 3">
    <name type="scientific">Kibdelosporangium persicum</name>
    <dbReference type="NCBI Taxonomy" id="2698649"/>
    <lineage>
        <taxon>Bacteria</taxon>
        <taxon>Bacillati</taxon>
        <taxon>Actinomycetota</taxon>
        <taxon>Actinomycetes</taxon>
        <taxon>Pseudonocardiales</taxon>
        <taxon>Pseudonocardiaceae</taxon>
        <taxon>Kibdelosporangium</taxon>
    </lineage>
</organism>
<accession>A0ABX2F3J6</accession>
<evidence type="ECO:0000313" key="3">
    <source>
        <dbReference type="Proteomes" id="UP000763557"/>
    </source>
</evidence>
<sequence>MPDLDFNGLRNKLQNAVEQPPVDKVITRARRRTSRRRLQFVSAAAVVLVVAAVPLLRLGVQRDTVTPASPSDQNFVVAMDFYDQTNGYALGGSCEHRPICDAWVMATGDAMTWDKRSTPPMETGYSGQPDRLVALGSTTVVIDDHRPGGVVKRFFSSDGARSWQEVPIRPSGAPYATTPSPSVLECRDGVVTVLVNRNGFSARLAEQPPIEVTSCQPYPDANGKWWVAGLDRTTREPVVARSNAGEAWQVSALSPATRPAGDTPLAISVVASPTAVYATLSAPVDTPADLLAIFRSTDGGVTWQQTWQAAEGKQPTSISGVPVAGVDGKLRVSQYPHRTDGVWTSADGGRTFTAEQNPNAAEVRLIRSGYLASRSDSASTGEYLTSYDGIQWWSHKVPFP</sequence>
<keyword evidence="1" id="KW-0812">Transmembrane</keyword>
<reference evidence="2 3" key="1">
    <citation type="submission" date="2020-01" db="EMBL/GenBank/DDBJ databases">
        <title>Kibdelosporangium persica a novel Actinomycetes from a hot desert in Iran.</title>
        <authorList>
            <person name="Safaei N."/>
            <person name="Zaburannyi N."/>
            <person name="Mueller R."/>
            <person name="Wink J."/>
        </authorList>
    </citation>
    <scope>NUCLEOTIDE SEQUENCE [LARGE SCALE GENOMIC DNA]</scope>
    <source>
        <strain evidence="2 3">4NS15</strain>
    </source>
</reference>
<dbReference type="InterPro" id="IPR015943">
    <property type="entry name" value="WD40/YVTN_repeat-like_dom_sf"/>
</dbReference>
<dbReference type="RefSeq" id="WP_173129906.1">
    <property type="nucleotide sequence ID" value="NZ_JAAATY010000007.1"/>
</dbReference>
<dbReference type="Gene3D" id="2.130.10.10">
    <property type="entry name" value="YVTN repeat-like/Quinoprotein amine dehydrogenase"/>
    <property type="match status" value="1"/>
</dbReference>
<proteinExistence type="predicted"/>
<gene>
    <name evidence="2" type="ORF">GC106_27810</name>
</gene>
<dbReference type="Proteomes" id="UP000763557">
    <property type="component" value="Unassembled WGS sequence"/>
</dbReference>
<name>A0ABX2F3J6_9PSEU</name>
<keyword evidence="1" id="KW-0472">Membrane</keyword>
<keyword evidence="3" id="KW-1185">Reference proteome</keyword>
<comment type="caution">
    <text evidence="2">The sequence shown here is derived from an EMBL/GenBank/DDBJ whole genome shotgun (WGS) entry which is preliminary data.</text>
</comment>
<feature type="transmembrane region" description="Helical" evidence="1">
    <location>
        <begin position="38"/>
        <end position="60"/>
    </location>
</feature>
<evidence type="ECO:0000256" key="1">
    <source>
        <dbReference type="SAM" id="Phobius"/>
    </source>
</evidence>
<dbReference type="CDD" id="cd15482">
    <property type="entry name" value="Sialidase_non-viral"/>
    <property type="match status" value="1"/>
</dbReference>
<evidence type="ECO:0000313" key="2">
    <source>
        <dbReference type="EMBL" id="NRN65570.1"/>
    </source>
</evidence>
<protein>
    <recommendedName>
        <fullName evidence="4">Exo-alpha-sialidase</fullName>
    </recommendedName>
</protein>